<protein>
    <submittedName>
        <fullName evidence="3">Si:dkey-25o16.4</fullName>
    </submittedName>
</protein>
<keyword evidence="1" id="KW-0175">Coiled coil</keyword>
<reference evidence="3" key="3">
    <citation type="submission" date="2025-09" db="UniProtKB">
        <authorList>
            <consortium name="Ensembl"/>
        </authorList>
    </citation>
    <scope>IDENTIFICATION</scope>
</reference>
<proteinExistence type="predicted"/>
<dbReference type="GO" id="GO:0051301">
    <property type="term" value="P:cell division"/>
    <property type="evidence" value="ECO:0007669"/>
    <property type="project" value="InterPro"/>
</dbReference>
<accession>A0A667ZWQ8</accession>
<feature type="region of interest" description="Disordered" evidence="2">
    <location>
        <begin position="702"/>
        <end position="724"/>
    </location>
</feature>
<feature type="compositionally biased region" description="Polar residues" evidence="2">
    <location>
        <begin position="525"/>
        <end position="538"/>
    </location>
</feature>
<feature type="coiled-coil region" evidence="1">
    <location>
        <begin position="1086"/>
        <end position="1155"/>
    </location>
</feature>
<feature type="coiled-coil region" evidence="1">
    <location>
        <begin position="933"/>
        <end position="1002"/>
    </location>
</feature>
<feature type="coiled-coil region" evidence="1">
    <location>
        <begin position="1317"/>
        <end position="1455"/>
    </location>
</feature>
<dbReference type="Proteomes" id="UP000472263">
    <property type="component" value="Chromosome 1"/>
</dbReference>
<dbReference type="PANTHER" id="PTHR15347">
    <property type="entry name" value="SPERM-ASSOCIATED ANTIGEN 5"/>
    <property type="match status" value="1"/>
</dbReference>
<evidence type="ECO:0000256" key="1">
    <source>
        <dbReference type="SAM" id="Coils"/>
    </source>
</evidence>
<dbReference type="InterPro" id="IPR028728">
    <property type="entry name" value="Astrin"/>
</dbReference>
<sequence>ILHLSTPSSRLKSRSLPDVDCPPSVNVTEASPPKFLDKMSTIDAAATEATFGFGDITFKSIVCAGGEVEISGSSMLAEHSIVLCQDQTTKNTYETEDSVISDSMIVQSCDAHIEHPYYNPERGASSVNIDSACLISTVTQNDLFGAKDVTFKSFNCDGGEVEVSDTTRLPEETIPLPEVQLEESLQCNSVNSSIFSDDCSQPCQVEHIDHPYYSGKNDVAPSVTHMSTFSETPDGVEKTADRLTDITFKSFTCTGGEIEVSDGTELADETIPLLMCQFANSSVSDSDSINLSTSAVDYNLQYNTDHLDHPYCHIENSISSQSGKLPVIQEPLPCCLDELNEAEQTSLLEAGGQTGREGDGICTGVEVGHSDAIKLSEKTSPLPKDQTVICQSLCNNSTSTRILQGDIPDHCEQSSCHLERDEVLLVTDPPGFSAPLLASTAIKAMKDVSLNCQVQETSTSKDSLLPEDLCLPSVCQGAESSDCRQLRAFEGNALPVAEQVHPQCDFNVPSRNDALESNEAKHSAVDSTGNAPVVSSSAEKPPTDNPSDVLKELSEFPSVAKSMQLKILSPFVRGNSLARVQAYRALDQFLAEDSALEDEKSLLAPANPDPTGLWPGVLESPMPCPLFNSTTLGTRDCDRPQPALVTEKAEDLDVKPCTMPLSEVEKAVLDRPLIPEGPLQQQLRQMAEFLIFASGRMDTAAVSVPAPPPPTHTVKSGDPLRTESHSVCVGTSPVKLVDHSLNTSGQFERKREFSVADNCTITDPLLWNVPPGSLECLPRPELEQRLRSSMIMVEALVQQLAAARTHGGPTAGPAPSDMREKLVQTDHTELNQVRAHLHHFSGLSVFGQNSVMEQVRTHCAMQISELEESVGSHQELMAALTKAYPEQVHCCAIICSQLHTVWGLLQRTAPVLLKLNEKAAAALTERDQHASARDHAVEEREQIKEDLNEANLSLQDAREQISDLNLQVTIMTSEMGVLRQKLSEGEEERAQLERKVTELSATVSSTLASYTFLEQALGAETTKYDLHDRSGAIENLLEVSLDQSQQRVCELSEALAHREEQLNQLQALSHTQSTEIKQLQDVCTQLNGVQEMNEFLQMENELAREQVAESEKMLRANLQGLRERNIQCEDLKAALGQLQLENKALQVELESTSSRASATQLELGEKLAQAVTDVTLLHHTLRGLTNELHATLSDKSVSSECHHPSSSFVDSIMVALTLLFTFSLVSSDTPEPQCEGLFSEMSAFTRIAAITPKNDLKEVESEPQKQQNNVTELLADLGKTVSELVSTLKLVQQHKDAQLEVLHNTISGLQEEQQAAVSRHKAEVWELKDQLSRLNNQVQRGNVALQQKAQDEKAVTKLLTEVNDARELLNKHKTENNELFKEVSELRRALQQSQVEAQVLREELRKAGSQSATPAHFMDEKICLLKEVERLKGSLQEVEQARAKLLERAKRHQMIHQTNQQKMENELRILDNMIDTVRKVRGGF</sequence>
<keyword evidence="4" id="KW-1185">Reference proteome</keyword>
<reference evidence="3" key="2">
    <citation type="submission" date="2025-08" db="UniProtKB">
        <authorList>
            <consortium name="Ensembl"/>
        </authorList>
    </citation>
    <scope>IDENTIFICATION</scope>
</reference>
<organism evidence="3 4">
    <name type="scientific">Myripristis murdjan</name>
    <name type="common">pinecone soldierfish</name>
    <dbReference type="NCBI Taxonomy" id="586833"/>
    <lineage>
        <taxon>Eukaryota</taxon>
        <taxon>Metazoa</taxon>
        <taxon>Chordata</taxon>
        <taxon>Craniata</taxon>
        <taxon>Vertebrata</taxon>
        <taxon>Euteleostomi</taxon>
        <taxon>Actinopterygii</taxon>
        <taxon>Neopterygii</taxon>
        <taxon>Teleostei</taxon>
        <taxon>Neoteleostei</taxon>
        <taxon>Acanthomorphata</taxon>
        <taxon>Holocentriformes</taxon>
        <taxon>Holocentridae</taxon>
        <taxon>Myripristis</taxon>
    </lineage>
</organism>
<evidence type="ECO:0000313" key="3">
    <source>
        <dbReference type="Ensembl" id="ENSMMDP00005047250.1"/>
    </source>
</evidence>
<dbReference type="Ensembl" id="ENSMMDT00005048191.1">
    <property type="protein sequence ID" value="ENSMMDP00005047250.1"/>
    <property type="gene ID" value="ENSMMDG00005021559.1"/>
</dbReference>
<dbReference type="GeneTree" id="ENSGT00940000167108"/>
<gene>
    <name evidence="3" type="primary">spag5</name>
</gene>
<dbReference type="GO" id="GO:0051988">
    <property type="term" value="P:regulation of attachment of spindle microtubules to kinetochore"/>
    <property type="evidence" value="ECO:0007669"/>
    <property type="project" value="InterPro"/>
</dbReference>
<dbReference type="PANTHER" id="PTHR15347:SF1">
    <property type="entry name" value="SPERM-ASSOCIATED ANTIGEN 5"/>
    <property type="match status" value="1"/>
</dbReference>
<name>A0A667ZWQ8_9TELE</name>
<feature type="region of interest" description="Disordered" evidence="2">
    <location>
        <begin position="509"/>
        <end position="546"/>
    </location>
</feature>
<dbReference type="InParanoid" id="A0A667ZWQ8"/>
<evidence type="ECO:0000256" key="2">
    <source>
        <dbReference type="SAM" id="MobiDB-lite"/>
    </source>
</evidence>
<evidence type="ECO:0000313" key="4">
    <source>
        <dbReference type="Proteomes" id="UP000472263"/>
    </source>
</evidence>
<reference evidence="3" key="1">
    <citation type="submission" date="2019-06" db="EMBL/GenBank/DDBJ databases">
        <authorList>
            <consortium name="Wellcome Sanger Institute Data Sharing"/>
        </authorList>
    </citation>
    <scope>NUCLEOTIDE SEQUENCE [LARGE SCALE GENOMIC DNA]</scope>
</reference>